<evidence type="ECO:0000256" key="4">
    <source>
        <dbReference type="ARBA" id="ARBA00022475"/>
    </source>
</evidence>
<evidence type="ECO:0000256" key="9">
    <source>
        <dbReference type="ARBA" id="ARBA00023136"/>
    </source>
</evidence>
<dbReference type="Pfam" id="PF08334">
    <property type="entry name" value="T2SSG"/>
    <property type="match status" value="1"/>
</dbReference>
<evidence type="ECO:0000259" key="11">
    <source>
        <dbReference type="Pfam" id="PF08334"/>
    </source>
</evidence>
<name>A0A382I7F2_9ZZZZ</name>
<keyword evidence="8 10" id="KW-1133">Transmembrane helix</keyword>
<keyword evidence="7 10" id="KW-0812">Transmembrane</keyword>
<organism evidence="12">
    <name type="scientific">marine metagenome</name>
    <dbReference type="NCBI Taxonomy" id="408172"/>
    <lineage>
        <taxon>unclassified sequences</taxon>
        <taxon>metagenomes</taxon>
        <taxon>ecological metagenomes</taxon>
    </lineage>
</organism>
<keyword evidence="4" id="KW-1003">Cell membrane</keyword>
<dbReference type="PRINTS" id="PR00813">
    <property type="entry name" value="BCTERIALGSPG"/>
</dbReference>
<dbReference type="InterPro" id="IPR012902">
    <property type="entry name" value="N_methyl_site"/>
</dbReference>
<keyword evidence="5" id="KW-0488">Methylation</keyword>
<comment type="subcellular location">
    <subcellularLocation>
        <location evidence="1">Cell inner membrane</location>
        <topology evidence="1">Single-pass membrane protein</topology>
    </subcellularLocation>
</comment>
<keyword evidence="6" id="KW-0997">Cell inner membrane</keyword>
<reference evidence="12" key="1">
    <citation type="submission" date="2018-05" db="EMBL/GenBank/DDBJ databases">
        <authorList>
            <person name="Lanie J.A."/>
            <person name="Ng W.-L."/>
            <person name="Kazmierczak K.M."/>
            <person name="Andrzejewski T.M."/>
            <person name="Davidsen T.M."/>
            <person name="Wayne K.J."/>
            <person name="Tettelin H."/>
            <person name="Glass J.I."/>
            <person name="Rusch D."/>
            <person name="Podicherti R."/>
            <person name="Tsui H.-C.T."/>
            <person name="Winkler M.E."/>
        </authorList>
    </citation>
    <scope>NUCLEOTIDE SEQUENCE</scope>
</reference>
<sequence length="161" mass="18091">MQNDMKYSSRQDFLKRTLKKDDRRLRGFSFIEVMVVIIILGLLSSIVGVYLFDSAEKAKADATKTQIRGLETALDLYRLHNSRYPSSEQGLKALLERPEVGLIPKNWNGPYLRGNNLPEDGWDSPFRYISENGNEYEIISLGADGIDGGTDLDADISSSDL</sequence>
<feature type="transmembrane region" description="Helical" evidence="10">
    <location>
        <begin position="28"/>
        <end position="52"/>
    </location>
</feature>
<evidence type="ECO:0000256" key="7">
    <source>
        <dbReference type="ARBA" id="ARBA00022692"/>
    </source>
</evidence>
<evidence type="ECO:0000256" key="1">
    <source>
        <dbReference type="ARBA" id="ARBA00004377"/>
    </source>
</evidence>
<dbReference type="EMBL" id="UINC01065665">
    <property type="protein sequence ID" value="SVB95570.1"/>
    <property type="molecule type" value="Genomic_DNA"/>
</dbReference>
<dbReference type="InterPro" id="IPR013545">
    <property type="entry name" value="T2SS_protein-GspG_C"/>
</dbReference>
<dbReference type="NCBIfam" id="TIGR01710">
    <property type="entry name" value="typeII_sec_gspG"/>
    <property type="match status" value="1"/>
</dbReference>
<dbReference type="GO" id="GO:0015627">
    <property type="term" value="C:type II protein secretion system complex"/>
    <property type="evidence" value="ECO:0007669"/>
    <property type="project" value="InterPro"/>
</dbReference>
<evidence type="ECO:0000256" key="3">
    <source>
        <dbReference type="ARBA" id="ARBA00020042"/>
    </source>
</evidence>
<proteinExistence type="inferred from homology"/>
<feature type="domain" description="Type II secretion system protein GspG C-terminal" evidence="11">
    <location>
        <begin position="52"/>
        <end position="158"/>
    </location>
</feature>
<dbReference type="GO" id="GO:0015628">
    <property type="term" value="P:protein secretion by the type II secretion system"/>
    <property type="evidence" value="ECO:0007669"/>
    <property type="project" value="InterPro"/>
</dbReference>
<protein>
    <recommendedName>
        <fullName evidence="3">Type II secretion system core protein G</fullName>
    </recommendedName>
</protein>
<comment type="similarity">
    <text evidence="2">Belongs to the GSP G family.</text>
</comment>
<dbReference type="InterPro" id="IPR045584">
    <property type="entry name" value="Pilin-like"/>
</dbReference>
<dbReference type="SUPFAM" id="SSF54523">
    <property type="entry name" value="Pili subunits"/>
    <property type="match status" value="1"/>
</dbReference>
<evidence type="ECO:0000256" key="10">
    <source>
        <dbReference type="SAM" id="Phobius"/>
    </source>
</evidence>
<evidence type="ECO:0000256" key="8">
    <source>
        <dbReference type="ARBA" id="ARBA00022989"/>
    </source>
</evidence>
<dbReference type="Gene3D" id="3.30.700.10">
    <property type="entry name" value="Glycoprotein, Type 4 Pilin"/>
    <property type="match status" value="1"/>
</dbReference>
<dbReference type="Pfam" id="PF07963">
    <property type="entry name" value="N_methyl"/>
    <property type="match status" value="1"/>
</dbReference>
<keyword evidence="9 10" id="KW-0472">Membrane</keyword>
<dbReference type="NCBIfam" id="TIGR02532">
    <property type="entry name" value="IV_pilin_GFxxxE"/>
    <property type="match status" value="1"/>
</dbReference>
<dbReference type="GO" id="GO:0005886">
    <property type="term" value="C:plasma membrane"/>
    <property type="evidence" value="ECO:0007669"/>
    <property type="project" value="UniProtKB-SubCell"/>
</dbReference>
<evidence type="ECO:0000256" key="6">
    <source>
        <dbReference type="ARBA" id="ARBA00022519"/>
    </source>
</evidence>
<evidence type="ECO:0000256" key="5">
    <source>
        <dbReference type="ARBA" id="ARBA00022481"/>
    </source>
</evidence>
<accession>A0A382I7F2</accession>
<dbReference type="InterPro" id="IPR000983">
    <property type="entry name" value="Bac_GSPG_pilin"/>
</dbReference>
<gene>
    <name evidence="12" type="ORF">METZ01_LOCUS248424</name>
</gene>
<evidence type="ECO:0000313" key="12">
    <source>
        <dbReference type="EMBL" id="SVB95570.1"/>
    </source>
</evidence>
<dbReference type="InterPro" id="IPR010054">
    <property type="entry name" value="Type2_sec_GspG"/>
</dbReference>
<dbReference type="AlphaFoldDB" id="A0A382I7F2"/>
<evidence type="ECO:0000256" key="2">
    <source>
        <dbReference type="ARBA" id="ARBA00009984"/>
    </source>
</evidence>